<evidence type="ECO:0000313" key="2">
    <source>
        <dbReference type="EMBL" id="KAK7505007.1"/>
    </source>
</evidence>
<evidence type="ECO:0008006" key="4">
    <source>
        <dbReference type="Google" id="ProtNLM"/>
    </source>
</evidence>
<evidence type="ECO:0000256" key="1">
    <source>
        <dbReference type="SAM" id="MobiDB-lite"/>
    </source>
</evidence>
<dbReference type="AlphaFoldDB" id="A0ABD0LZP5"/>
<sequence length="182" mass="20408">MLSTVATGAVAPTEDGTQRMGVSLLEGSGHQRSSTKRKEAPRHKDAIKRIMEASAIVSQGEDPHFHWTQACTNALMMAYIDYMQRRKKPNWDGIVEKIREKLPAGASVPTHERCRLKIKSQKEKYERLVTINNTPGKKPREIDRLLRAAFDPEAAGEIVVDMTELQGMVTDSSSPKRIRIAQ</sequence>
<gene>
    <name evidence="2" type="ORF">BaRGS_00003577</name>
</gene>
<comment type="caution">
    <text evidence="2">The sequence shown here is derived from an EMBL/GenBank/DDBJ whole genome shotgun (WGS) entry which is preliminary data.</text>
</comment>
<accession>A0ABD0LZP5</accession>
<reference evidence="2 3" key="1">
    <citation type="journal article" date="2023" name="Sci. Data">
        <title>Genome assembly of the Korean intertidal mud-creeper Batillaria attramentaria.</title>
        <authorList>
            <person name="Patra A.K."/>
            <person name="Ho P.T."/>
            <person name="Jun S."/>
            <person name="Lee S.J."/>
            <person name="Kim Y."/>
            <person name="Won Y.J."/>
        </authorList>
    </citation>
    <scope>NUCLEOTIDE SEQUENCE [LARGE SCALE GENOMIC DNA]</scope>
    <source>
        <strain evidence="2">Wonlab-2016</strain>
    </source>
</reference>
<dbReference type="Proteomes" id="UP001519460">
    <property type="component" value="Unassembled WGS sequence"/>
</dbReference>
<name>A0ABD0LZP5_9CAEN</name>
<proteinExistence type="predicted"/>
<evidence type="ECO:0000313" key="3">
    <source>
        <dbReference type="Proteomes" id="UP001519460"/>
    </source>
</evidence>
<keyword evidence="3" id="KW-1185">Reference proteome</keyword>
<dbReference type="EMBL" id="JACVVK020000012">
    <property type="protein sequence ID" value="KAK7505007.1"/>
    <property type="molecule type" value="Genomic_DNA"/>
</dbReference>
<protein>
    <recommendedName>
        <fullName evidence="4">Myb/SANT-like domain-containing protein</fullName>
    </recommendedName>
</protein>
<organism evidence="2 3">
    <name type="scientific">Batillaria attramentaria</name>
    <dbReference type="NCBI Taxonomy" id="370345"/>
    <lineage>
        <taxon>Eukaryota</taxon>
        <taxon>Metazoa</taxon>
        <taxon>Spiralia</taxon>
        <taxon>Lophotrochozoa</taxon>
        <taxon>Mollusca</taxon>
        <taxon>Gastropoda</taxon>
        <taxon>Caenogastropoda</taxon>
        <taxon>Sorbeoconcha</taxon>
        <taxon>Cerithioidea</taxon>
        <taxon>Batillariidae</taxon>
        <taxon>Batillaria</taxon>
    </lineage>
</organism>
<feature type="region of interest" description="Disordered" evidence="1">
    <location>
        <begin position="1"/>
        <end position="43"/>
    </location>
</feature>